<keyword evidence="4" id="KW-1185">Reference proteome</keyword>
<dbReference type="AlphaFoldDB" id="A0A9N9HSW3"/>
<comment type="caution">
    <text evidence="3">The sequence shown here is derived from an EMBL/GenBank/DDBJ whole genome shotgun (WGS) entry which is preliminary data.</text>
</comment>
<keyword evidence="2" id="KW-0472">Membrane</keyword>
<dbReference type="PANTHER" id="PTHR31836">
    <property type="match status" value="1"/>
</dbReference>
<name>A0A9N9HSW3_9GLOM</name>
<dbReference type="Proteomes" id="UP000789508">
    <property type="component" value="Unassembled WGS sequence"/>
</dbReference>
<evidence type="ECO:0000313" key="4">
    <source>
        <dbReference type="Proteomes" id="UP000789508"/>
    </source>
</evidence>
<dbReference type="OrthoDB" id="406505at2759"/>
<organism evidence="3 4">
    <name type="scientific">Ambispora leptoticha</name>
    <dbReference type="NCBI Taxonomy" id="144679"/>
    <lineage>
        <taxon>Eukaryota</taxon>
        <taxon>Fungi</taxon>
        <taxon>Fungi incertae sedis</taxon>
        <taxon>Mucoromycota</taxon>
        <taxon>Glomeromycotina</taxon>
        <taxon>Glomeromycetes</taxon>
        <taxon>Archaeosporales</taxon>
        <taxon>Ambisporaceae</taxon>
        <taxon>Ambispora</taxon>
    </lineage>
</organism>
<proteinExistence type="predicted"/>
<dbReference type="EMBL" id="CAJVPS010020172">
    <property type="protein sequence ID" value="CAG8703490.1"/>
    <property type="molecule type" value="Genomic_DNA"/>
</dbReference>
<dbReference type="CDD" id="cd22191">
    <property type="entry name" value="DPBB_RlpA_EXP_N-like"/>
    <property type="match status" value="1"/>
</dbReference>
<protein>
    <submittedName>
        <fullName evidence="3">1654_t:CDS:1</fullName>
    </submittedName>
</protein>
<dbReference type="InterPro" id="IPR036908">
    <property type="entry name" value="RlpA-like_sf"/>
</dbReference>
<evidence type="ECO:0000256" key="2">
    <source>
        <dbReference type="SAM" id="Phobius"/>
    </source>
</evidence>
<accession>A0A9N9HSW3</accession>
<evidence type="ECO:0000256" key="1">
    <source>
        <dbReference type="ARBA" id="ARBA00022729"/>
    </source>
</evidence>
<dbReference type="SUPFAM" id="SSF50685">
    <property type="entry name" value="Barwin-like endoglucanases"/>
    <property type="match status" value="1"/>
</dbReference>
<keyword evidence="2" id="KW-0812">Transmembrane</keyword>
<dbReference type="PANTHER" id="PTHR31836:SF25">
    <property type="entry name" value="RLPA-LIKE PROTEIN DOUBLE-PSI BETA-BARREL DOMAIN-CONTAINING PROTEIN"/>
    <property type="match status" value="1"/>
</dbReference>
<keyword evidence="2" id="KW-1133">Transmembrane helix</keyword>
<sequence length="204" mass="22547">QNSTVLKNNDTLNNTNNTLTIQNTTLIQNVTSVQSSAKPDTAQGLPGNGTYKGDGTWYKMTANVQIAGQVSCNSKLYNHYDDYIVALNKPDYLKYAPEKHNNSAPPSLACGKKVRIYHMNDEKSPTKSVDATIVDLCPECKSGDLDLYPVVFNKLSNQSTGRISISWEFLDGEPQAKDSNANRQFYLANYSALIFALSLYLGYV</sequence>
<reference evidence="3" key="1">
    <citation type="submission" date="2021-06" db="EMBL/GenBank/DDBJ databases">
        <authorList>
            <person name="Kallberg Y."/>
            <person name="Tangrot J."/>
            <person name="Rosling A."/>
        </authorList>
    </citation>
    <scope>NUCLEOTIDE SEQUENCE</scope>
    <source>
        <strain evidence="3">FL130A</strain>
    </source>
</reference>
<feature type="transmembrane region" description="Helical" evidence="2">
    <location>
        <begin position="185"/>
        <end position="203"/>
    </location>
</feature>
<gene>
    <name evidence="3" type="ORF">ALEPTO_LOCUS11660</name>
</gene>
<feature type="non-terminal residue" evidence="3">
    <location>
        <position position="1"/>
    </location>
</feature>
<evidence type="ECO:0000313" key="3">
    <source>
        <dbReference type="EMBL" id="CAG8703490.1"/>
    </source>
</evidence>
<keyword evidence="1" id="KW-0732">Signal</keyword>
<dbReference type="InterPro" id="IPR051477">
    <property type="entry name" value="Expansin_CellWall"/>
</dbReference>
<dbReference type="Gene3D" id="2.40.40.10">
    <property type="entry name" value="RlpA-like domain"/>
    <property type="match status" value="1"/>
</dbReference>